<dbReference type="AlphaFoldDB" id="A0A5I0BIL8"/>
<evidence type="ECO:0000313" key="1">
    <source>
        <dbReference type="EMBL" id="ECE8854875.1"/>
    </source>
</evidence>
<evidence type="ECO:0008006" key="2">
    <source>
        <dbReference type="Google" id="ProtNLM"/>
    </source>
</evidence>
<comment type="caution">
    <text evidence="1">The sequence shown here is derived from an EMBL/GenBank/DDBJ whole genome shotgun (WGS) entry which is preliminary data.</text>
</comment>
<name>A0A5I0BIL8_SALET</name>
<protein>
    <recommendedName>
        <fullName evidence="2">Lipoprotein</fullName>
    </recommendedName>
</protein>
<organism evidence="1">
    <name type="scientific">Salmonella enterica subsp. enterica serovar Koketime</name>
    <dbReference type="NCBI Taxonomy" id="2564632"/>
    <lineage>
        <taxon>Bacteria</taxon>
        <taxon>Pseudomonadati</taxon>
        <taxon>Pseudomonadota</taxon>
        <taxon>Gammaproteobacteria</taxon>
        <taxon>Enterobacterales</taxon>
        <taxon>Enterobacteriaceae</taxon>
        <taxon>Salmonella</taxon>
    </lineage>
</organism>
<dbReference type="PROSITE" id="PS51257">
    <property type="entry name" value="PROKAR_LIPOPROTEIN"/>
    <property type="match status" value="1"/>
</dbReference>
<reference evidence="1" key="1">
    <citation type="submission" date="2019-02" db="EMBL/GenBank/DDBJ databases">
        <authorList>
            <person name="Ashton P.M."/>
            <person name="Dallman T."/>
            <person name="Nair S."/>
            <person name="De Pinna E."/>
            <person name="Peters T."/>
            <person name="Grant K."/>
        </authorList>
    </citation>
    <scope>NUCLEOTIDE SEQUENCE</scope>
    <source>
        <strain evidence="1">446642</strain>
    </source>
</reference>
<sequence>MKKIYQVLLISALLSGCGYQYERTRDRESASTLQQKRDVLLKWTPFTISNRHPGDPSNVYEARRNYIGHGEESNEFLLGLISHCYNSTSDLCAYNYYVNARKVRDEKKYAEQIKISNENKQRSIGERNKKTPVRKGDLFYCKVAFNPAGERTDSGIRVGIKDNIDTVGFVFSNGYQFVSPKLKIVDEASGMRAGRTDDKTITVIAGYDGSNYSIDTYNTYILRQFSRGIIIDTEQTGHVGRIDAYDCQKG</sequence>
<accession>A0A5I0BIL8</accession>
<proteinExistence type="predicted"/>
<dbReference type="EMBL" id="AAIJKB010000009">
    <property type="protein sequence ID" value="ECE8854875.1"/>
    <property type="molecule type" value="Genomic_DNA"/>
</dbReference>
<gene>
    <name evidence="1" type="ORF">EWG69_11905</name>
</gene>